<sequence length="79" mass="8746">MAVEKSCCGTNATFFAQITAIFGIIFSSGLILFSQFFTKHHSTIPGIVSLLIYTFVLYGINKQKTAYLVPALAILVRIW</sequence>
<protein>
    <submittedName>
        <fullName evidence="2">Uncharacterized protein</fullName>
    </submittedName>
</protein>
<evidence type="ECO:0000313" key="2">
    <source>
        <dbReference type="WBParaSite" id="PS1159_v2.g5629.t1"/>
    </source>
</evidence>
<name>A0AC35GID9_9BILA</name>
<accession>A0AC35GID9</accession>
<dbReference type="WBParaSite" id="PS1159_v2.g5629.t1">
    <property type="protein sequence ID" value="PS1159_v2.g5629.t1"/>
    <property type="gene ID" value="PS1159_v2.g5629"/>
</dbReference>
<reference evidence="2" key="1">
    <citation type="submission" date="2022-11" db="UniProtKB">
        <authorList>
            <consortium name="WormBaseParasite"/>
        </authorList>
    </citation>
    <scope>IDENTIFICATION</scope>
</reference>
<organism evidence="1 2">
    <name type="scientific">Panagrolaimus sp. PS1159</name>
    <dbReference type="NCBI Taxonomy" id="55785"/>
    <lineage>
        <taxon>Eukaryota</taxon>
        <taxon>Metazoa</taxon>
        <taxon>Ecdysozoa</taxon>
        <taxon>Nematoda</taxon>
        <taxon>Chromadorea</taxon>
        <taxon>Rhabditida</taxon>
        <taxon>Tylenchina</taxon>
        <taxon>Panagrolaimomorpha</taxon>
        <taxon>Panagrolaimoidea</taxon>
        <taxon>Panagrolaimidae</taxon>
        <taxon>Panagrolaimus</taxon>
    </lineage>
</organism>
<evidence type="ECO:0000313" key="1">
    <source>
        <dbReference type="Proteomes" id="UP000887580"/>
    </source>
</evidence>
<proteinExistence type="predicted"/>
<dbReference type="Proteomes" id="UP000887580">
    <property type="component" value="Unplaced"/>
</dbReference>